<proteinExistence type="predicted"/>
<keyword evidence="4" id="KW-1185">Reference proteome</keyword>
<dbReference type="Proteomes" id="UP000675880">
    <property type="component" value="Unassembled WGS sequence"/>
</dbReference>
<evidence type="ECO:0000259" key="2">
    <source>
        <dbReference type="Pfam" id="PF13505"/>
    </source>
</evidence>
<evidence type="ECO:0000313" key="4">
    <source>
        <dbReference type="Proteomes" id="UP000675880"/>
    </source>
</evidence>
<organism evidence="3 4">
    <name type="scientific">Nitrospira defluvii</name>
    <dbReference type="NCBI Taxonomy" id="330214"/>
    <lineage>
        <taxon>Bacteria</taxon>
        <taxon>Pseudomonadati</taxon>
        <taxon>Nitrospirota</taxon>
        <taxon>Nitrospiria</taxon>
        <taxon>Nitrospirales</taxon>
        <taxon>Nitrospiraceae</taxon>
        <taxon>Nitrospira</taxon>
    </lineage>
</organism>
<protein>
    <submittedName>
        <fullName evidence="3">OMP_b-brl domain-containing protein</fullName>
    </submittedName>
</protein>
<dbReference type="InterPro" id="IPR027385">
    <property type="entry name" value="Beta-barrel_OMP"/>
</dbReference>
<accession>A0ABM8QU11</accession>
<name>A0ABM8QU11_9BACT</name>
<feature type="domain" description="Outer membrane protein beta-barrel" evidence="2">
    <location>
        <begin position="56"/>
        <end position="210"/>
    </location>
</feature>
<gene>
    <name evidence="3" type="ORF">NSPZN2_11423</name>
</gene>
<dbReference type="SUPFAM" id="SSF56925">
    <property type="entry name" value="OMPA-like"/>
    <property type="match status" value="1"/>
</dbReference>
<dbReference type="Pfam" id="PF13505">
    <property type="entry name" value="OMP_b-brl"/>
    <property type="match status" value="1"/>
</dbReference>
<dbReference type="RefSeq" id="WP_213041169.1">
    <property type="nucleotide sequence ID" value="NZ_CAJNBJ010000001.1"/>
</dbReference>
<dbReference type="Gene3D" id="2.40.160.20">
    <property type="match status" value="1"/>
</dbReference>
<evidence type="ECO:0000256" key="1">
    <source>
        <dbReference type="ARBA" id="ARBA00022729"/>
    </source>
</evidence>
<reference evidence="3 4" key="1">
    <citation type="submission" date="2021-02" db="EMBL/GenBank/DDBJ databases">
        <authorList>
            <person name="Han P."/>
        </authorList>
    </citation>
    <scope>NUCLEOTIDE SEQUENCE [LARGE SCALE GENOMIC DNA]</scope>
    <source>
        <strain evidence="3">Candidatus Nitrospira sp. ZN2</strain>
    </source>
</reference>
<sequence length="210" mass="22931">MWVPILILVLIGSAWHPVSGRSAEFGEVDLAAYLLGSWPRDEPIFNQGSTVSGSIRQGFGAGLKIGLFPHATRRMLGIEIDSSAHGGALSFPNTANGQHHGTGRSNLLVLNTMFNLVLRYPGETVTPYIGIGGGWSHGTLLNPNIIGRNDRDFDSARAFGHQYLAGVQVMVSSRVFVFGEYRHFSANYHWDSLALDFRAHYGLFGAGLRF</sequence>
<dbReference type="EMBL" id="CAJNBJ010000001">
    <property type="protein sequence ID" value="CAE6715408.1"/>
    <property type="molecule type" value="Genomic_DNA"/>
</dbReference>
<comment type="caution">
    <text evidence="3">The sequence shown here is derived from an EMBL/GenBank/DDBJ whole genome shotgun (WGS) entry which is preliminary data.</text>
</comment>
<keyword evidence="1" id="KW-0732">Signal</keyword>
<evidence type="ECO:0000313" key="3">
    <source>
        <dbReference type="EMBL" id="CAE6715408.1"/>
    </source>
</evidence>
<dbReference type="InterPro" id="IPR011250">
    <property type="entry name" value="OMP/PagP_B-barrel"/>
</dbReference>